<name>A0A9N9N7Y6_9GLOM</name>
<reference evidence="6" key="1">
    <citation type="submission" date="2021-06" db="EMBL/GenBank/DDBJ databases">
        <authorList>
            <person name="Kallberg Y."/>
            <person name="Tangrot J."/>
            <person name="Rosling A."/>
        </authorList>
    </citation>
    <scope>NUCLEOTIDE SEQUENCE</scope>
    <source>
        <strain evidence="6">CL551</strain>
    </source>
</reference>
<dbReference type="PROSITE" id="PS50011">
    <property type="entry name" value="PROTEIN_KINASE_DOM"/>
    <property type="match status" value="1"/>
</dbReference>
<feature type="domain" description="Protein kinase" evidence="5">
    <location>
        <begin position="27"/>
        <end position="290"/>
    </location>
</feature>
<evidence type="ECO:0000313" key="7">
    <source>
        <dbReference type="Proteomes" id="UP000789342"/>
    </source>
</evidence>
<dbReference type="AlphaFoldDB" id="A0A9N9N7Y6"/>
<dbReference type="InterPro" id="IPR000719">
    <property type="entry name" value="Prot_kinase_dom"/>
</dbReference>
<dbReference type="Pfam" id="PF07714">
    <property type="entry name" value="PK_Tyr_Ser-Thr"/>
    <property type="match status" value="1"/>
</dbReference>
<keyword evidence="3" id="KW-0418">Kinase</keyword>
<accession>A0A9N9N7Y6</accession>
<comment type="caution">
    <text evidence="6">The sequence shown here is derived from an EMBL/GenBank/DDBJ whole genome shotgun (WGS) entry which is preliminary data.</text>
</comment>
<dbReference type="EMBL" id="CAJVPV010019260">
    <property type="protein sequence ID" value="CAG8710415.1"/>
    <property type="molecule type" value="Genomic_DNA"/>
</dbReference>
<dbReference type="OrthoDB" id="10261027at2759"/>
<keyword evidence="1" id="KW-0808">Transferase</keyword>
<keyword evidence="4" id="KW-0067">ATP-binding</keyword>
<dbReference type="InterPro" id="IPR001245">
    <property type="entry name" value="Ser-Thr/Tyr_kinase_cat_dom"/>
</dbReference>
<dbReference type="PANTHER" id="PTHR44329">
    <property type="entry name" value="SERINE/THREONINE-PROTEIN KINASE TNNI3K-RELATED"/>
    <property type="match status" value="1"/>
</dbReference>
<dbReference type="InterPro" id="IPR051681">
    <property type="entry name" value="Ser/Thr_Kinases-Pseudokinases"/>
</dbReference>
<evidence type="ECO:0000256" key="2">
    <source>
        <dbReference type="ARBA" id="ARBA00022741"/>
    </source>
</evidence>
<proteinExistence type="predicted"/>
<organism evidence="6 7">
    <name type="scientific">Acaulospora morrowiae</name>
    <dbReference type="NCBI Taxonomy" id="94023"/>
    <lineage>
        <taxon>Eukaryota</taxon>
        <taxon>Fungi</taxon>
        <taxon>Fungi incertae sedis</taxon>
        <taxon>Mucoromycota</taxon>
        <taxon>Glomeromycotina</taxon>
        <taxon>Glomeromycetes</taxon>
        <taxon>Diversisporales</taxon>
        <taxon>Acaulosporaceae</taxon>
        <taxon>Acaulospora</taxon>
    </lineage>
</organism>
<feature type="non-terminal residue" evidence="6">
    <location>
        <position position="337"/>
    </location>
</feature>
<dbReference type="SUPFAM" id="SSF56112">
    <property type="entry name" value="Protein kinase-like (PK-like)"/>
    <property type="match status" value="1"/>
</dbReference>
<dbReference type="PANTHER" id="PTHR44329:SF288">
    <property type="entry name" value="MITOGEN-ACTIVATED PROTEIN KINASE KINASE KINASE 20"/>
    <property type="match status" value="1"/>
</dbReference>
<dbReference type="GO" id="GO:0004674">
    <property type="term" value="F:protein serine/threonine kinase activity"/>
    <property type="evidence" value="ECO:0007669"/>
    <property type="project" value="TreeGrafter"/>
</dbReference>
<keyword evidence="7" id="KW-1185">Reference proteome</keyword>
<evidence type="ECO:0000259" key="5">
    <source>
        <dbReference type="PROSITE" id="PS50011"/>
    </source>
</evidence>
<evidence type="ECO:0000256" key="4">
    <source>
        <dbReference type="ARBA" id="ARBA00022840"/>
    </source>
</evidence>
<dbReference type="InterPro" id="IPR011009">
    <property type="entry name" value="Kinase-like_dom_sf"/>
</dbReference>
<keyword evidence="2" id="KW-0547">Nucleotide-binding</keyword>
<sequence>LSDNEYQEWLSNAIKNKEIVRYDYSSFGDFQEIRNEAYSTVHSANLTTENKTVVLKSVTLCPSFTLESLVNELKHYLNIKSHENIVDFYGITQKDENQNAYEIVMEFANDGALDIYLELNFTKLEWTNKLRFAQQIAEAIMHLHSNNIIHGNLNPRNVLVHNGSIKISDFGIYRITTLPSISLLKLTGSLEYSDPVFLKEMEKYSRTKAFDIYSIGMLFWQISSGQCPYRSNHFQDELDLVTFITNGNREAPIMGTPTSYVKIYQECWGQDINKRPIIDKVVQDLKNVDLTEIVKLNNSIINEQVYLSEEKFDNFISKTMRDFISDKRNIDLINGDS</sequence>
<evidence type="ECO:0000256" key="1">
    <source>
        <dbReference type="ARBA" id="ARBA00022679"/>
    </source>
</evidence>
<evidence type="ECO:0000313" key="6">
    <source>
        <dbReference type="EMBL" id="CAG8710415.1"/>
    </source>
</evidence>
<protein>
    <submittedName>
        <fullName evidence="6">10145_t:CDS:1</fullName>
    </submittedName>
</protein>
<dbReference type="GO" id="GO:0005524">
    <property type="term" value="F:ATP binding"/>
    <property type="evidence" value="ECO:0007669"/>
    <property type="project" value="UniProtKB-KW"/>
</dbReference>
<gene>
    <name evidence="6" type="ORF">AMORRO_LOCUS12651</name>
</gene>
<evidence type="ECO:0000256" key="3">
    <source>
        <dbReference type="ARBA" id="ARBA00022777"/>
    </source>
</evidence>
<feature type="non-terminal residue" evidence="6">
    <location>
        <position position="1"/>
    </location>
</feature>
<dbReference type="Proteomes" id="UP000789342">
    <property type="component" value="Unassembled WGS sequence"/>
</dbReference>
<dbReference type="Gene3D" id="1.10.510.10">
    <property type="entry name" value="Transferase(Phosphotransferase) domain 1"/>
    <property type="match status" value="1"/>
</dbReference>